<dbReference type="EMBL" id="JAODUP010000151">
    <property type="protein sequence ID" value="KAK2159514.1"/>
    <property type="molecule type" value="Genomic_DNA"/>
</dbReference>
<evidence type="ECO:0000256" key="1">
    <source>
        <dbReference type="SAM" id="MobiDB-lite"/>
    </source>
</evidence>
<dbReference type="AlphaFoldDB" id="A0AAD9JUA3"/>
<accession>A0AAD9JUA3</accession>
<evidence type="ECO:0000313" key="3">
    <source>
        <dbReference type="Proteomes" id="UP001208570"/>
    </source>
</evidence>
<protein>
    <submittedName>
        <fullName evidence="2">Uncharacterized protein</fullName>
    </submittedName>
</protein>
<evidence type="ECO:0000313" key="2">
    <source>
        <dbReference type="EMBL" id="KAK2159514.1"/>
    </source>
</evidence>
<keyword evidence="3" id="KW-1185">Reference proteome</keyword>
<proteinExistence type="predicted"/>
<comment type="caution">
    <text evidence="2">The sequence shown here is derived from an EMBL/GenBank/DDBJ whole genome shotgun (WGS) entry which is preliminary data.</text>
</comment>
<feature type="region of interest" description="Disordered" evidence="1">
    <location>
        <begin position="77"/>
        <end position="118"/>
    </location>
</feature>
<reference evidence="2" key="1">
    <citation type="journal article" date="2023" name="Mol. Biol. Evol.">
        <title>Third-Generation Sequencing Reveals the Adaptive Role of the Epigenome in Three Deep-Sea Polychaetes.</title>
        <authorList>
            <person name="Perez M."/>
            <person name="Aroh O."/>
            <person name="Sun Y."/>
            <person name="Lan Y."/>
            <person name="Juniper S.K."/>
            <person name="Young C.R."/>
            <person name="Angers B."/>
            <person name="Qian P.Y."/>
        </authorList>
    </citation>
    <scope>NUCLEOTIDE SEQUENCE</scope>
    <source>
        <strain evidence="2">P08H-3</strain>
    </source>
</reference>
<name>A0AAD9JUA3_9ANNE</name>
<gene>
    <name evidence="2" type="ORF">LSH36_151g00015</name>
</gene>
<sequence>MSPTPGMYQQGCVLMVYSKQAFLQDVPTPHDLLDGTPSFLDFMGNRNNRFTNPEAAAKNQLLTVIFSTPLSSELRKTVPEQHLRQSSLSVLRRGSPGSGRSSSPPEPLGLTMSCSGDP</sequence>
<dbReference type="Proteomes" id="UP001208570">
    <property type="component" value="Unassembled WGS sequence"/>
</dbReference>
<organism evidence="2 3">
    <name type="scientific">Paralvinella palmiformis</name>
    <dbReference type="NCBI Taxonomy" id="53620"/>
    <lineage>
        <taxon>Eukaryota</taxon>
        <taxon>Metazoa</taxon>
        <taxon>Spiralia</taxon>
        <taxon>Lophotrochozoa</taxon>
        <taxon>Annelida</taxon>
        <taxon>Polychaeta</taxon>
        <taxon>Sedentaria</taxon>
        <taxon>Canalipalpata</taxon>
        <taxon>Terebellida</taxon>
        <taxon>Terebelliformia</taxon>
        <taxon>Alvinellidae</taxon>
        <taxon>Paralvinella</taxon>
    </lineage>
</organism>
<feature type="compositionally biased region" description="Low complexity" evidence="1">
    <location>
        <begin position="86"/>
        <end position="103"/>
    </location>
</feature>